<reference evidence="3 4" key="1">
    <citation type="submission" date="2023-08" db="EMBL/GenBank/DDBJ databases">
        <title>Black Yeasts Isolated from many extreme environments.</title>
        <authorList>
            <person name="Coleine C."/>
            <person name="Stajich J.E."/>
            <person name="Selbmann L."/>
        </authorList>
    </citation>
    <scope>NUCLEOTIDE SEQUENCE [LARGE SCALE GENOMIC DNA]</scope>
    <source>
        <strain evidence="3 4">CCFEE 536</strain>
    </source>
</reference>
<sequence>EKKEITTPSREEDSVLDFKSKAPEPTPIPTPGDAKSTSAGGSGGESGSGSSGDGGNKKRKTSSERGLQKPSVPDIYPQVMAIPITRRPLFPGFYKAITIRDPDVVSAIQEMMKRGQPYVGAFLLKDENADKDTIDSPDEVYDIGTFCQVTSAFPVHGEERSLTAVLYPHRRIKMSSLIPPNRVSKDTSTQTESAPAAVATATIEVDPSTESATKRAIESATEPAKEPVVEPTADPVKSSETAEKHGDVV</sequence>
<evidence type="ECO:0000259" key="2">
    <source>
        <dbReference type="PROSITE" id="PS51787"/>
    </source>
</evidence>
<dbReference type="SUPFAM" id="SSF88697">
    <property type="entry name" value="PUA domain-like"/>
    <property type="match status" value="1"/>
</dbReference>
<comment type="caution">
    <text evidence="3">The sequence shown here is derived from an EMBL/GenBank/DDBJ whole genome shotgun (WGS) entry which is preliminary data.</text>
</comment>
<dbReference type="EC" id="3.4.21.53" evidence="3"/>
<dbReference type="PROSITE" id="PS51787">
    <property type="entry name" value="LON_N"/>
    <property type="match status" value="1"/>
</dbReference>
<feature type="compositionally biased region" description="Gly residues" evidence="1">
    <location>
        <begin position="40"/>
        <end position="54"/>
    </location>
</feature>
<keyword evidence="3" id="KW-0645">Protease</keyword>
<dbReference type="PANTHER" id="PTHR43718:SF2">
    <property type="entry name" value="LON PROTEASE HOMOLOG, MITOCHONDRIAL"/>
    <property type="match status" value="1"/>
</dbReference>
<feature type="compositionally biased region" description="Basic and acidic residues" evidence="1">
    <location>
        <begin position="240"/>
        <end position="249"/>
    </location>
</feature>
<dbReference type="PANTHER" id="PTHR43718">
    <property type="entry name" value="LON PROTEASE"/>
    <property type="match status" value="1"/>
</dbReference>
<name>A0ABR0M303_9PEZI</name>
<feature type="region of interest" description="Disordered" evidence="1">
    <location>
        <begin position="179"/>
        <end position="249"/>
    </location>
</feature>
<feature type="non-terminal residue" evidence="3">
    <location>
        <position position="249"/>
    </location>
</feature>
<evidence type="ECO:0000313" key="4">
    <source>
        <dbReference type="Proteomes" id="UP001357485"/>
    </source>
</evidence>
<feature type="domain" description="Lon N-terminal" evidence="2">
    <location>
        <begin position="79"/>
        <end position="249"/>
    </location>
</feature>
<protein>
    <submittedName>
        <fullName evidence="3">ATP-dependent Lon protease pim1</fullName>
        <ecNumber evidence="3">3.4.21.53</ecNumber>
    </submittedName>
</protein>
<dbReference type="Pfam" id="PF02190">
    <property type="entry name" value="LON_substr_bdg"/>
    <property type="match status" value="1"/>
</dbReference>
<dbReference type="Gene3D" id="2.30.130.40">
    <property type="entry name" value="LON domain-like"/>
    <property type="match status" value="1"/>
</dbReference>
<feature type="non-terminal residue" evidence="3">
    <location>
        <position position="1"/>
    </location>
</feature>
<proteinExistence type="predicted"/>
<keyword evidence="3" id="KW-0378">Hydrolase</keyword>
<dbReference type="InterPro" id="IPR046336">
    <property type="entry name" value="Lon_prtase_N_sf"/>
</dbReference>
<keyword evidence="4" id="KW-1185">Reference proteome</keyword>
<dbReference type="InterPro" id="IPR015947">
    <property type="entry name" value="PUA-like_sf"/>
</dbReference>
<evidence type="ECO:0000256" key="1">
    <source>
        <dbReference type="SAM" id="MobiDB-lite"/>
    </source>
</evidence>
<dbReference type="Proteomes" id="UP001357485">
    <property type="component" value="Unassembled WGS sequence"/>
</dbReference>
<feature type="compositionally biased region" description="Basic and acidic residues" evidence="1">
    <location>
        <begin position="1"/>
        <end position="22"/>
    </location>
</feature>
<gene>
    <name evidence="3" type="primary">PIM1_2</name>
    <name evidence="3" type="ORF">LTR16_008943</name>
</gene>
<dbReference type="InterPro" id="IPR027065">
    <property type="entry name" value="Lon_Prtase"/>
</dbReference>
<feature type="region of interest" description="Disordered" evidence="1">
    <location>
        <begin position="1"/>
        <end position="72"/>
    </location>
</feature>
<dbReference type="GO" id="GO:0006508">
    <property type="term" value="P:proteolysis"/>
    <property type="evidence" value="ECO:0007669"/>
    <property type="project" value="UniProtKB-KW"/>
</dbReference>
<dbReference type="GO" id="GO:0004252">
    <property type="term" value="F:serine-type endopeptidase activity"/>
    <property type="evidence" value="ECO:0007669"/>
    <property type="project" value="UniProtKB-EC"/>
</dbReference>
<evidence type="ECO:0000313" key="3">
    <source>
        <dbReference type="EMBL" id="KAK5278152.1"/>
    </source>
</evidence>
<dbReference type="EMBL" id="JAVRRA010002231">
    <property type="protein sequence ID" value="KAK5278152.1"/>
    <property type="molecule type" value="Genomic_DNA"/>
</dbReference>
<organism evidence="3 4">
    <name type="scientific">Cryomyces antarcticus</name>
    <dbReference type="NCBI Taxonomy" id="329879"/>
    <lineage>
        <taxon>Eukaryota</taxon>
        <taxon>Fungi</taxon>
        <taxon>Dikarya</taxon>
        <taxon>Ascomycota</taxon>
        <taxon>Pezizomycotina</taxon>
        <taxon>Dothideomycetes</taxon>
        <taxon>Dothideomycetes incertae sedis</taxon>
        <taxon>Cryomyces</taxon>
    </lineage>
</organism>
<dbReference type="InterPro" id="IPR003111">
    <property type="entry name" value="Lon_prtase_N"/>
</dbReference>
<accession>A0ABR0M303</accession>
<dbReference type="SMART" id="SM00464">
    <property type="entry name" value="LON"/>
    <property type="match status" value="1"/>
</dbReference>
<feature type="compositionally biased region" description="Basic and acidic residues" evidence="1">
    <location>
        <begin position="212"/>
        <end position="228"/>
    </location>
</feature>